<evidence type="ECO:0000313" key="8">
    <source>
        <dbReference type="Proteomes" id="UP000029843"/>
    </source>
</evidence>
<name>A0A099KAF9_COLPS</name>
<comment type="caution">
    <text evidence="7">The sequence shown here is derived from an EMBL/GenBank/DDBJ whole genome shotgun (WGS) entry which is preliminary data.</text>
</comment>
<dbReference type="AlphaFoldDB" id="A0A099KAF9"/>
<evidence type="ECO:0000256" key="3">
    <source>
        <dbReference type="ARBA" id="ARBA00022692"/>
    </source>
</evidence>
<evidence type="ECO:0000256" key="2">
    <source>
        <dbReference type="ARBA" id="ARBA00022475"/>
    </source>
</evidence>
<dbReference type="Pfam" id="PF03788">
    <property type="entry name" value="LrgA"/>
    <property type="match status" value="1"/>
</dbReference>
<dbReference type="RefSeq" id="WP_033095698.1">
    <property type="nucleotide sequence ID" value="NZ_JQED01000055.1"/>
</dbReference>
<evidence type="ECO:0000256" key="5">
    <source>
        <dbReference type="ARBA" id="ARBA00023136"/>
    </source>
</evidence>
<feature type="transmembrane region" description="Helical" evidence="6">
    <location>
        <begin position="86"/>
        <end position="106"/>
    </location>
</feature>
<sequence precursor="true">MKNVFYTIFAISICLLLGKLANYLLAALPASLYGMIIYALFLQFNWFSPEKITKTNQWFIKHMGVCLVPAGMGIINHFQLIQQHGLALVFIICSSTFILLTVIGYLSEHYLITPDNTNKKTTAGSNDV</sequence>
<comment type="subcellular location">
    <subcellularLocation>
        <location evidence="1">Cell membrane</location>
        <topology evidence="1">Multi-pass membrane protein</topology>
    </subcellularLocation>
</comment>
<proteinExistence type="predicted"/>
<feature type="transmembrane region" description="Helical" evidence="6">
    <location>
        <begin position="30"/>
        <end position="47"/>
    </location>
</feature>
<reference evidence="7 8" key="1">
    <citation type="submission" date="2014-08" db="EMBL/GenBank/DDBJ databases">
        <title>Genomic and Phenotypic Diversity of Colwellia psychrerythraea strains from Disparate Marine Basins.</title>
        <authorList>
            <person name="Techtmann S.M."/>
            <person name="Stelling S.C."/>
            <person name="Utturkar S.M."/>
            <person name="Alshibli N."/>
            <person name="Harris A."/>
            <person name="Brown S.D."/>
            <person name="Hazen T.C."/>
        </authorList>
    </citation>
    <scope>NUCLEOTIDE SEQUENCE [LARGE SCALE GENOMIC DNA]</scope>
    <source>
        <strain evidence="7 8">ND2E</strain>
    </source>
</reference>
<evidence type="ECO:0000313" key="7">
    <source>
        <dbReference type="EMBL" id="KGJ87280.1"/>
    </source>
</evidence>
<dbReference type="PANTHER" id="PTHR33931:SF2">
    <property type="entry name" value="HOLIN-LIKE PROTEIN CIDA"/>
    <property type="match status" value="1"/>
</dbReference>
<feature type="transmembrane region" description="Helical" evidence="6">
    <location>
        <begin position="59"/>
        <end position="80"/>
    </location>
</feature>
<dbReference type="EMBL" id="JQED01000055">
    <property type="protein sequence ID" value="KGJ87280.1"/>
    <property type="molecule type" value="Genomic_DNA"/>
</dbReference>
<dbReference type="InterPro" id="IPR005538">
    <property type="entry name" value="LrgA/CidA"/>
</dbReference>
<dbReference type="Proteomes" id="UP000029843">
    <property type="component" value="Unassembled WGS sequence"/>
</dbReference>
<dbReference type="PATRIC" id="fig|28229.4.peg.4174"/>
<gene>
    <name evidence="7" type="ORF">ND2E_0687</name>
</gene>
<evidence type="ECO:0000256" key="6">
    <source>
        <dbReference type="SAM" id="Phobius"/>
    </source>
</evidence>
<keyword evidence="5 6" id="KW-0472">Membrane</keyword>
<accession>A0A099KAF9</accession>
<organism evidence="7 8">
    <name type="scientific">Colwellia psychrerythraea</name>
    <name type="common">Vibrio psychroerythus</name>
    <dbReference type="NCBI Taxonomy" id="28229"/>
    <lineage>
        <taxon>Bacteria</taxon>
        <taxon>Pseudomonadati</taxon>
        <taxon>Pseudomonadota</taxon>
        <taxon>Gammaproteobacteria</taxon>
        <taxon>Alteromonadales</taxon>
        <taxon>Colwelliaceae</taxon>
        <taxon>Colwellia</taxon>
    </lineage>
</organism>
<keyword evidence="4 6" id="KW-1133">Transmembrane helix</keyword>
<dbReference type="PANTHER" id="PTHR33931">
    <property type="entry name" value="HOLIN-LIKE PROTEIN CIDA-RELATED"/>
    <property type="match status" value="1"/>
</dbReference>
<dbReference type="GO" id="GO:0005886">
    <property type="term" value="C:plasma membrane"/>
    <property type="evidence" value="ECO:0007669"/>
    <property type="project" value="UniProtKB-SubCell"/>
</dbReference>
<keyword evidence="3 6" id="KW-0812">Transmembrane</keyword>
<dbReference type="OrthoDB" id="385012at2"/>
<evidence type="ECO:0000256" key="4">
    <source>
        <dbReference type="ARBA" id="ARBA00022989"/>
    </source>
</evidence>
<keyword evidence="2" id="KW-1003">Cell membrane</keyword>
<evidence type="ECO:0000256" key="1">
    <source>
        <dbReference type="ARBA" id="ARBA00004651"/>
    </source>
</evidence>
<protein>
    <submittedName>
        <fullName evidence="7">LrgA family protein</fullName>
    </submittedName>
</protein>